<organism evidence="2 3">
    <name type="scientific">Kosmotoga olearia (strain ATCC BAA-1733 / DSM 21960 / TBF 19.5.1)</name>
    <dbReference type="NCBI Taxonomy" id="521045"/>
    <lineage>
        <taxon>Bacteria</taxon>
        <taxon>Thermotogati</taxon>
        <taxon>Thermotogota</taxon>
        <taxon>Thermotogae</taxon>
        <taxon>Kosmotogales</taxon>
        <taxon>Kosmotogaceae</taxon>
        <taxon>Kosmotoga</taxon>
    </lineage>
</organism>
<dbReference type="KEGG" id="kol:Kole_1980"/>
<accession>C5CH58</accession>
<dbReference type="AlphaFoldDB" id="C5CH58"/>
<evidence type="ECO:0000313" key="2">
    <source>
        <dbReference type="EMBL" id="ACR80661.1"/>
    </source>
</evidence>
<proteinExistence type="predicted"/>
<dbReference type="EMBL" id="CP001634">
    <property type="protein sequence ID" value="ACR80661.1"/>
    <property type="molecule type" value="Genomic_DNA"/>
</dbReference>
<keyword evidence="3" id="KW-1185">Reference proteome</keyword>
<gene>
    <name evidence="2" type="ordered locus">Kole_1980</name>
</gene>
<sequence>MISLDVYFEIQDRLLEAVSTEFSRYNKTYSVQLPRFDGACSAHHPCSTGENRAQIPEKRSKSVLE</sequence>
<dbReference type="HOGENOM" id="CLU_2844143_0_0_0"/>
<evidence type="ECO:0000313" key="3">
    <source>
        <dbReference type="Proteomes" id="UP000002382"/>
    </source>
</evidence>
<name>C5CH58_KOSOT</name>
<dbReference type="Proteomes" id="UP000002382">
    <property type="component" value="Chromosome"/>
</dbReference>
<feature type="compositionally biased region" description="Basic and acidic residues" evidence="1">
    <location>
        <begin position="55"/>
        <end position="65"/>
    </location>
</feature>
<reference evidence="2 3" key="1">
    <citation type="submission" date="2009-06" db="EMBL/GenBank/DDBJ databases">
        <title>Complete sequence of Thermotogales bacterium TBF 19.5.1.</title>
        <authorList>
            <consortium name="US DOE Joint Genome Institute"/>
            <person name="Lucas S."/>
            <person name="Copeland A."/>
            <person name="Lapidus A."/>
            <person name="Glavina del Rio T."/>
            <person name="Tice H."/>
            <person name="Bruce D."/>
            <person name="Goodwin L."/>
            <person name="Pitluck S."/>
            <person name="Chertkov O."/>
            <person name="Brettin T."/>
            <person name="Detter J.C."/>
            <person name="Han C."/>
            <person name="Schmutz J."/>
            <person name="Larimer F."/>
            <person name="Land M."/>
            <person name="Hauser L."/>
            <person name="Kyrpides N."/>
            <person name="Ovchinnikova G."/>
            <person name="Noll K."/>
        </authorList>
    </citation>
    <scope>NUCLEOTIDE SEQUENCE [LARGE SCALE GENOMIC DNA]</scope>
    <source>
        <strain evidence="3">ATCC BAA-1733 / DSM 21960 / TBF 19.5.1</strain>
    </source>
</reference>
<feature type="region of interest" description="Disordered" evidence="1">
    <location>
        <begin position="44"/>
        <end position="65"/>
    </location>
</feature>
<reference evidence="2 3" key="2">
    <citation type="journal article" date="2011" name="J. Bacteriol.">
        <title>Genome Sequence of Kosmotoga olearia Strain TBF 19.5.1, a Thermophilic Bacterium with a Wide Growth Temperature Range, Isolated from the Troll B Oil Platform in the North Sea.</title>
        <authorList>
            <person name="Swithers K.S."/>
            <person name="Dipippo J.L."/>
            <person name="Bruce D.C."/>
            <person name="Detter C."/>
            <person name="Tapia R."/>
            <person name="Han S."/>
            <person name="Goodwin L.A."/>
            <person name="Han J."/>
            <person name="Woyke T."/>
            <person name="Pitluck S."/>
            <person name="Pennacchio L."/>
            <person name="Nolan M."/>
            <person name="Mikhailova N."/>
            <person name="Land M.L."/>
            <person name="Nesbo C.L."/>
            <person name="Gogarten J.P."/>
            <person name="Noll K.M."/>
        </authorList>
    </citation>
    <scope>NUCLEOTIDE SEQUENCE [LARGE SCALE GENOMIC DNA]</scope>
    <source>
        <strain evidence="3">ATCC BAA-1733 / DSM 21960 / TBF 19.5.1</strain>
    </source>
</reference>
<protein>
    <submittedName>
        <fullName evidence="2">Uncharacterized protein</fullName>
    </submittedName>
</protein>
<evidence type="ECO:0000256" key="1">
    <source>
        <dbReference type="SAM" id="MobiDB-lite"/>
    </source>
</evidence>